<dbReference type="HOGENOM" id="CLU_2011800_0_0_9"/>
<evidence type="ECO:0000313" key="1">
    <source>
        <dbReference type="EMBL" id="EIM56944.1"/>
    </source>
</evidence>
<dbReference type="EMBL" id="CM001487">
    <property type="protein sequence ID" value="EIM56944.1"/>
    <property type="molecule type" value="Genomic_DNA"/>
</dbReference>
<organism evidence="1 2">
    <name type="scientific">Eubacterium cellulosolvens (strain ATCC 43171 / JCM 9499 / 6)</name>
    <name type="common">Cillobacterium cellulosolvens</name>
    <dbReference type="NCBI Taxonomy" id="633697"/>
    <lineage>
        <taxon>Bacteria</taxon>
        <taxon>Bacillati</taxon>
        <taxon>Bacillota</taxon>
        <taxon>Clostridia</taxon>
        <taxon>Eubacteriales</taxon>
        <taxon>Eubacteriaceae</taxon>
        <taxon>Eubacterium</taxon>
    </lineage>
</organism>
<accession>I5AT21</accession>
<keyword evidence="2" id="KW-1185">Reference proteome</keyword>
<dbReference type="eggNOG" id="ENOG50347EC">
    <property type="taxonomic scope" value="Bacteria"/>
</dbReference>
<dbReference type="STRING" id="633697.EubceDRAFT1_1127"/>
<gene>
    <name evidence="1" type="ORF">EubceDRAFT1_1127</name>
</gene>
<reference evidence="1 2" key="2">
    <citation type="submission" date="2012-02" db="EMBL/GenBank/DDBJ databases">
        <title>Improved High-Quality Draft sequence of Eubacterium cellulosolvens 6.</title>
        <authorList>
            <consortium name="US DOE Joint Genome Institute"/>
            <person name="Lucas S."/>
            <person name="Han J."/>
            <person name="Lapidus A."/>
            <person name="Cheng J.-F."/>
            <person name="Goodwin L."/>
            <person name="Pitluck S."/>
            <person name="Peters L."/>
            <person name="Mikhailova N."/>
            <person name="Gu W."/>
            <person name="Detter J.C."/>
            <person name="Han C."/>
            <person name="Tapia R."/>
            <person name="Land M."/>
            <person name="Hauser L."/>
            <person name="Kyrpides N."/>
            <person name="Ivanova N."/>
            <person name="Pagani I."/>
            <person name="Johnson E."/>
            <person name="Mukhopadhyay B."/>
            <person name="Anderson I."/>
            <person name="Woyke T."/>
        </authorList>
    </citation>
    <scope>NUCLEOTIDE SEQUENCE [LARGE SCALE GENOMIC DNA]</scope>
    <source>
        <strain evidence="1 2">6</strain>
    </source>
</reference>
<reference evidence="1 2" key="1">
    <citation type="submission" date="2010-08" db="EMBL/GenBank/DDBJ databases">
        <authorList>
            <consortium name="US DOE Joint Genome Institute (JGI-PGF)"/>
            <person name="Lucas S."/>
            <person name="Copeland A."/>
            <person name="Lapidus A."/>
            <person name="Cheng J.-F."/>
            <person name="Bruce D."/>
            <person name="Goodwin L."/>
            <person name="Pitluck S."/>
            <person name="Land M.L."/>
            <person name="Hauser L."/>
            <person name="Chang Y.-J."/>
            <person name="Anderson I.J."/>
            <person name="Johnson E."/>
            <person name="Mulhopadhyay B."/>
            <person name="Kyrpides N."/>
            <person name="Woyke T.J."/>
        </authorList>
    </citation>
    <scope>NUCLEOTIDE SEQUENCE [LARGE SCALE GENOMIC DNA]</scope>
    <source>
        <strain evidence="1 2">6</strain>
    </source>
</reference>
<evidence type="ECO:0000313" key="2">
    <source>
        <dbReference type="Proteomes" id="UP000005753"/>
    </source>
</evidence>
<protein>
    <submittedName>
        <fullName evidence="1">Uncharacterized protein</fullName>
    </submittedName>
</protein>
<dbReference type="Proteomes" id="UP000005753">
    <property type="component" value="Chromosome"/>
</dbReference>
<proteinExistence type="predicted"/>
<name>I5AT21_EUBC6</name>
<dbReference type="OrthoDB" id="2054037at2"/>
<sequence>MKKYLYQKFLLGCNYENLRLEECPRFDGDIEQVIDYRFGECILDESNNIRRRIDITDVDQTIDTEQDWKNLIKKLDNVDTVILYNTEVNSTNEIIRNYREATLKAIIYRLRFFDKEVLICKSA</sequence>
<dbReference type="AlphaFoldDB" id="I5AT21"/>